<dbReference type="RefSeq" id="WP_165610736.1">
    <property type="nucleotide sequence ID" value="NZ_HG322951.1"/>
</dbReference>
<accession>A0A7X6MNN0</accession>
<dbReference type="InterPro" id="IPR027417">
    <property type="entry name" value="P-loop_NTPase"/>
</dbReference>
<organism evidence="1 2">
    <name type="scientific">Mycolicibacterium septicum DSM 44393</name>
    <dbReference type="NCBI Taxonomy" id="1341646"/>
    <lineage>
        <taxon>Bacteria</taxon>
        <taxon>Bacillati</taxon>
        <taxon>Actinomycetota</taxon>
        <taxon>Actinomycetes</taxon>
        <taxon>Mycobacteriales</taxon>
        <taxon>Mycobacteriaceae</taxon>
        <taxon>Mycolicibacterium</taxon>
    </lineage>
</organism>
<protein>
    <submittedName>
        <fullName evidence="1">AAA family ATPase</fullName>
    </submittedName>
</protein>
<dbReference type="Proteomes" id="UP000518188">
    <property type="component" value="Unassembled WGS sequence"/>
</dbReference>
<dbReference type="AlphaFoldDB" id="A0A7X6MNN0"/>
<proteinExistence type="predicted"/>
<name>A0A7X6MNN0_9MYCO</name>
<dbReference type="InterPro" id="IPR008868">
    <property type="entry name" value="TniB"/>
</dbReference>
<sequence length="363" mass="40539">MRCHYLTTHHRPRSNPCASCACLKDGEGVASPTTKEEWREYCTYEPTPDAGRPHLSIDEIRALTAEQRSLYNDQRVAYLEEERLFPTRDLTSVLALAHKLMRAARVKKFVARRGIRVSGNTRIGKSTAVMAAGKTLDCEMRRISGRETDLSYLPVIYTPIATATSINKLWIRLADFVGAREIRGTDPDERLLDLAHLLKKLGTRFVILDEAQRLNTDRPAVAEVADAIKVFAETLDATMIFAGISLDTAPLFSGRSGEQWRKRTRPVNMSKYEASRNGDQLEWQRLVAAFECLLPLPLHERGLLERNAAYLLHRTDGSLALLSDLIVDAASAAIDSGTEAITLELLDTIAVDDEDRGTVPHEQ</sequence>
<dbReference type="Pfam" id="PF05621">
    <property type="entry name" value="TniB"/>
    <property type="match status" value="1"/>
</dbReference>
<evidence type="ECO:0000313" key="2">
    <source>
        <dbReference type="Proteomes" id="UP000518188"/>
    </source>
</evidence>
<comment type="caution">
    <text evidence="1">The sequence shown here is derived from an EMBL/GenBank/DDBJ whole genome shotgun (WGS) entry which is preliminary data.</text>
</comment>
<gene>
    <name evidence="1" type="ORF">HGA11_03360</name>
</gene>
<dbReference type="SUPFAM" id="SSF52540">
    <property type="entry name" value="P-loop containing nucleoside triphosphate hydrolases"/>
    <property type="match status" value="1"/>
</dbReference>
<evidence type="ECO:0000313" key="1">
    <source>
        <dbReference type="EMBL" id="NKZ10004.1"/>
    </source>
</evidence>
<dbReference type="EMBL" id="JAAXPJ010000001">
    <property type="protein sequence ID" value="NKZ10004.1"/>
    <property type="molecule type" value="Genomic_DNA"/>
</dbReference>
<reference evidence="1 2" key="1">
    <citation type="submission" date="2020-04" db="EMBL/GenBank/DDBJ databases">
        <title>MicrobeNet Type strains.</title>
        <authorList>
            <person name="Nicholson A.C."/>
        </authorList>
    </citation>
    <scope>NUCLEOTIDE SEQUENCE [LARGE SCALE GENOMIC DNA]</scope>
    <source>
        <strain evidence="1 2">ATCC 700731</strain>
    </source>
</reference>